<evidence type="ECO:0000313" key="1">
    <source>
        <dbReference type="EMBL" id="KAK2642400.1"/>
    </source>
</evidence>
<keyword evidence="2" id="KW-1185">Reference proteome</keyword>
<proteinExistence type="predicted"/>
<organism evidence="1 2">
    <name type="scientific">Dipteronia dyeriana</name>
    <dbReference type="NCBI Taxonomy" id="168575"/>
    <lineage>
        <taxon>Eukaryota</taxon>
        <taxon>Viridiplantae</taxon>
        <taxon>Streptophyta</taxon>
        <taxon>Embryophyta</taxon>
        <taxon>Tracheophyta</taxon>
        <taxon>Spermatophyta</taxon>
        <taxon>Magnoliopsida</taxon>
        <taxon>eudicotyledons</taxon>
        <taxon>Gunneridae</taxon>
        <taxon>Pentapetalae</taxon>
        <taxon>rosids</taxon>
        <taxon>malvids</taxon>
        <taxon>Sapindales</taxon>
        <taxon>Sapindaceae</taxon>
        <taxon>Hippocastanoideae</taxon>
        <taxon>Acereae</taxon>
        <taxon>Dipteronia</taxon>
    </lineage>
</organism>
<accession>A0AAD9TV78</accession>
<name>A0AAD9TV78_9ROSI</name>
<evidence type="ECO:0000313" key="2">
    <source>
        <dbReference type="Proteomes" id="UP001280121"/>
    </source>
</evidence>
<protein>
    <submittedName>
        <fullName evidence="1">Uncharacterized protein</fullName>
    </submittedName>
</protein>
<comment type="caution">
    <text evidence="1">The sequence shown here is derived from an EMBL/GenBank/DDBJ whole genome shotgun (WGS) entry which is preliminary data.</text>
</comment>
<gene>
    <name evidence="1" type="ORF">Ddye_024163</name>
</gene>
<dbReference type="AlphaFoldDB" id="A0AAD9TV78"/>
<reference evidence="1" key="1">
    <citation type="journal article" date="2023" name="Plant J.">
        <title>Genome sequences and population genomics provide insights into the demographic history, inbreeding, and mutation load of two 'living fossil' tree species of Dipteronia.</title>
        <authorList>
            <person name="Feng Y."/>
            <person name="Comes H.P."/>
            <person name="Chen J."/>
            <person name="Zhu S."/>
            <person name="Lu R."/>
            <person name="Zhang X."/>
            <person name="Li P."/>
            <person name="Qiu J."/>
            <person name="Olsen K.M."/>
            <person name="Qiu Y."/>
        </authorList>
    </citation>
    <scope>NUCLEOTIDE SEQUENCE</scope>
    <source>
        <strain evidence="1">KIB01</strain>
    </source>
</reference>
<dbReference type="EMBL" id="JANJYI010000007">
    <property type="protein sequence ID" value="KAK2642400.1"/>
    <property type="molecule type" value="Genomic_DNA"/>
</dbReference>
<sequence>MDLSTVRGVRNSGVTKKGRHFFFEECWGDDYDCHEIVSAAWNTSDDSLDCMDSISSKISSCGKMLDTWNTTKREAMRKVINKNRRALQEANKVIKPTWKEINFLEEKLNFTLEVEERYWCQRAKVDWIQNVDHNSRFFHAKASGRRARNRNHGLNDNSGQWKDSNDDMMNIINQYFGTLITTGNPPQKAIDQIIAKAITNRFKGVLGSVISETQCAFIPWRLIFDNTIVSFECLHRLKWRKRKE</sequence>
<dbReference type="Proteomes" id="UP001280121">
    <property type="component" value="Unassembled WGS sequence"/>
</dbReference>